<proteinExistence type="predicted"/>
<sequence length="450" mass="49182">MSTRNSLVRILSAPFRAASAKAAPVAAVVLLSLVAAGCTSPPLEEAVAAPGAAETGPAELDLPRIPWEGGSAYWKQFAKPQAAGWSDPGFFPIVIWYNGISSDAEAQYDKSLGFNSYIGMADTTPYSLFADNNMFWIGGKLNDGFTDSSKYWVGDFLDDETDGRFATAAEGQKYLEEQKAKYAGDGRFNYVNFSQIVIGQDMPAKDSEKYVNAYTDVASVDMYWYTVPFCSWDPMPVRYLVPVTQTNCRTASSYGKTMESLRQRDVTDGKLQSLWQFVEILNGGPGDDQPFVANVTAGQLQGAVMNSLIHEARGLVYFNQSLNGTCTGGSIVRQTQVDPKFCAAPQVAAAGEINNRIHDLAPVLNSQSYKYSFGPGLDTMLKAKDGYAYIFSMVDDALNPGARTFTLPAGISGKKVEVLYEDRTIDVAANNTFKDTFKAEYSYHIYKVKI</sequence>
<evidence type="ECO:0000313" key="3">
    <source>
        <dbReference type="Proteomes" id="UP000711614"/>
    </source>
</evidence>
<evidence type="ECO:0008006" key="4">
    <source>
        <dbReference type="Google" id="ProtNLM"/>
    </source>
</evidence>
<keyword evidence="1" id="KW-0732">Signal</keyword>
<name>A0ABS4YT29_9MICC</name>
<feature type="chain" id="PRO_5046822919" description="Lipoprotein" evidence="1">
    <location>
        <begin position="23"/>
        <end position="450"/>
    </location>
</feature>
<dbReference type="EMBL" id="JAGIOI010000001">
    <property type="protein sequence ID" value="MBP2411552.1"/>
    <property type="molecule type" value="Genomic_DNA"/>
</dbReference>
<gene>
    <name evidence="2" type="ORF">JOF48_000351</name>
</gene>
<evidence type="ECO:0000313" key="2">
    <source>
        <dbReference type="EMBL" id="MBP2411552.1"/>
    </source>
</evidence>
<dbReference type="RefSeq" id="WP_209676743.1">
    <property type="nucleotide sequence ID" value="NZ_JAGIOI010000001.1"/>
</dbReference>
<protein>
    <recommendedName>
        <fullName evidence="4">Lipoprotein</fullName>
    </recommendedName>
</protein>
<feature type="signal peptide" evidence="1">
    <location>
        <begin position="1"/>
        <end position="22"/>
    </location>
</feature>
<accession>A0ABS4YT29</accession>
<organism evidence="2 3">
    <name type="scientific">Arthrobacter stackebrandtii</name>
    <dbReference type="NCBI Taxonomy" id="272161"/>
    <lineage>
        <taxon>Bacteria</taxon>
        <taxon>Bacillati</taxon>
        <taxon>Actinomycetota</taxon>
        <taxon>Actinomycetes</taxon>
        <taxon>Micrococcales</taxon>
        <taxon>Micrococcaceae</taxon>
        <taxon>Arthrobacter</taxon>
    </lineage>
</organism>
<comment type="caution">
    <text evidence="2">The sequence shown here is derived from an EMBL/GenBank/DDBJ whole genome shotgun (WGS) entry which is preliminary data.</text>
</comment>
<evidence type="ECO:0000256" key="1">
    <source>
        <dbReference type="SAM" id="SignalP"/>
    </source>
</evidence>
<dbReference type="Proteomes" id="UP000711614">
    <property type="component" value="Unassembled WGS sequence"/>
</dbReference>
<keyword evidence="3" id="KW-1185">Reference proteome</keyword>
<reference evidence="2 3" key="1">
    <citation type="submission" date="2021-03" db="EMBL/GenBank/DDBJ databases">
        <title>Sequencing the genomes of 1000 actinobacteria strains.</title>
        <authorList>
            <person name="Klenk H.-P."/>
        </authorList>
    </citation>
    <scope>NUCLEOTIDE SEQUENCE [LARGE SCALE GENOMIC DNA]</scope>
    <source>
        <strain evidence="2 3">DSM 16005</strain>
    </source>
</reference>